<name>A0ABY1X7E8_9HYPH</name>
<accession>A0ABY1X7E8</accession>
<keyword evidence="3" id="KW-1185">Reference proteome</keyword>
<organism evidence="2 3">
    <name type="scientific">Rhizobium ruizarguesonis</name>
    <dbReference type="NCBI Taxonomy" id="2081791"/>
    <lineage>
        <taxon>Bacteria</taxon>
        <taxon>Pseudomonadati</taxon>
        <taxon>Pseudomonadota</taxon>
        <taxon>Alphaproteobacteria</taxon>
        <taxon>Hyphomicrobiales</taxon>
        <taxon>Rhizobiaceae</taxon>
        <taxon>Rhizobium/Agrobacterium group</taxon>
        <taxon>Rhizobium</taxon>
    </lineage>
</organism>
<evidence type="ECO:0000313" key="2">
    <source>
        <dbReference type="EMBL" id="TAX81141.1"/>
    </source>
</evidence>
<dbReference type="InterPro" id="IPR009492">
    <property type="entry name" value="TniQ"/>
</dbReference>
<sequence>MSRYADLLPFNINESVVSYFSRLAAALDYNNAREFGNDTRVDFNGLIRGNDQALESFADLLECHPKMLARGAVVRSDVDKTRLIAGNRLLGSQMSQSPLRFCPHCVVTDEENLQGRRGHRSFGRLTWLVDAIRTCPLHQTKLVALPGPNSPLFRYDYAAHLEKGLPSLSALVADAAPMKQDTLEKYIASRICGKPETDDSLEEFPLYVIIRISELSGVVARHGVKASLDDLQDAERSTAAGLGFDALSAGESDYTRFIRNIARRSAQTSRIYGGGALFGALYRTLLQATKDRAYDPFRKILRGVAIQELPIGSANSIFGKVDKRQVHSVYTASREFGVDERLLKKLIARSELVDDEVTARPPNQICLNAQRMEEFVSELVGSVEVPKARTSVGANRMQFEAIVRGKFLVPLSGPDPGDRVMRGPAIKRRFRSSDVEAFLDRLSKLPTKAVPENMCDMETACRKAGCSFMEALKLTLNGDIKAISFATNAQGIAAILLDPVELKAKTSLSDHGCLTLKQTAMSLPAKHETLRALIDSGYLKSVTRRNPRKRFAQTLIEPEELERFKREYVSAWEIAQIRRSAIRNVRRDMAPALPAFDPQVVRGLFYRRSEITL</sequence>
<dbReference type="EMBL" id="SIOX01000001">
    <property type="protein sequence ID" value="TAX81141.1"/>
    <property type="molecule type" value="Genomic_DNA"/>
</dbReference>
<feature type="domain" description="TniQ" evidence="1">
    <location>
        <begin position="13"/>
        <end position="142"/>
    </location>
</feature>
<evidence type="ECO:0000259" key="1">
    <source>
        <dbReference type="Pfam" id="PF06527"/>
    </source>
</evidence>
<gene>
    <name evidence="2" type="ORF">ELH98_08715</name>
</gene>
<protein>
    <recommendedName>
        <fullName evidence="1">TniQ domain-containing protein</fullName>
    </recommendedName>
</protein>
<reference evidence="2 3" key="1">
    <citation type="submission" date="2019-02" db="EMBL/GenBank/DDBJ databases">
        <title>The genomic architecture of introgression among sibling species of bacteria.</title>
        <authorList>
            <person name="Cavassim M.I.A."/>
            <person name="Moeskjaer S."/>
            <person name="Moslemi C."/>
            <person name="Fields B."/>
            <person name="Bachmann A."/>
            <person name="Vilhjalmsson B."/>
            <person name="Schierup M.H."/>
            <person name="Young J.P.W."/>
            <person name="Andersen S.U."/>
        </authorList>
    </citation>
    <scope>NUCLEOTIDE SEQUENCE [LARGE SCALE GENOMIC DNA]</scope>
    <source>
        <strain evidence="2 3">SM141A</strain>
    </source>
</reference>
<comment type="caution">
    <text evidence="2">The sequence shown here is derived from an EMBL/GenBank/DDBJ whole genome shotgun (WGS) entry which is preliminary data.</text>
</comment>
<dbReference type="Proteomes" id="UP000291659">
    <property type="component" value="Unassembled WGS sequence"/>
</dbReference>
<dbReference type="RefSeq" id="WP_130762888.1">
    <property type="nucleotide sequence ID" value="NZ_SIOX01000001.1"/>
</dbReference>
<proteinExistence type="predicted"/>
<dbReference type="Pfam" id="PF06527">
    <property type="entry name" value="TniQ"/>
    <property type="match status" value="1"/>
</dbReference>
<evidence type="ECO:0000313" key="3">
    <source>
        <dbReference type="Proteomes" id="UP000291659"/>
    </source>
</evidence>